<proteinExistence type="predicted"/>
<organism evidence="2 3">
    <name type="scientific">Nicrophorus vespilloides</name>
    <name type="common">Boreal carrion beetle</name>
    <dbReference type="NCBI Taxonomy" id="110193"/>
    <lineage>
        <taxon>Eukaryota</taxon>
        <taxon>Metazoa</taxon>
        <taxon>Ecdysozoa</taxon>
        <taxon>Arthropoda</taxon>
        <taxon>Hexapoda</taxon>
        <taxon>Insecta</taxon>
        <taxon>Pterygota</taxon>
        <taxon>Neoptera</taxon>
        <taxon>Endopterygota</taxon>
        <taxon>Coleoptera</taxon>
        <taxon>Polyphaga</taxon>
        <taxon>Staphyliniformia</taxon>
        <taxon>Silphidae</taxon>
        <taxon>Nicrophorinae</taxon>
        <taxon>Nicrophorus</taxon>
    </lineage>
</organism>
<gene>
    <name evidence="3" type="primary">LOC108569343</name>
</gene>
<dbReference type="Proteomes" id="UP000695000">
    <property type="component" value="Unplaced"/>
</dbReference>
<accession>A0ABM1NHP4</accession>
<feature type="compositionally biased region" description="Acidic residues" evidence="1">
    <location>
        <begin position="59"/>
        <end position="85"/>
    </location>
</feature>
<name>A0ABM1NHP4_NICVS</name>
<dbReference type="GeneID" id="108569343"/>
<evidence type="ECO:0000313" key="3">
    <source>
        <dbReference type="RefSeq" id="XP_017786344.1"/>
    </source>
</evidence>
<reference evidence="3" key="1">
    <citation type="submission" date="2025-08" db="UniProtKB">
        <authorList>
            <consortium name="RefSeq"/>
        </authorList>
    </citation>
    <scope>IDENTIFICATION</scope>
    <source>
        <tissue evidence="3">Whole Larva</tissue>
    </source>
</reference>
<dbReference type="RefSeq" id="XP_017786344.1">
    <property type="nucleotide sequence ID" value="XM_017930855.1"/>
</dbReference>
<sequence>MDKPFIFLCKLAWDARFRIPLIITVAFMAFDIRMHLDINVQMRRIPRRRLHPGIMDDGASSEDDEDEDSWVTMDGDDDSVEELEV</sequence>
<evidence type="ECO:0000256" key="1">
    <source>
        <dbReference type="SAM" id="MobiDB-lite"/>
    </source>
</evidence>
<keyword evidence="2" id="KW-1185">Reference proteome</keyword>
<feature type="region of interest" description="Disordered" evidence="1">
    <location>
        <begin position="51"/>
        <end position="85"/>
    </location>
</feature>
<protein>
    <submittedName>
        <fullName evidence="3">Uncharacterized protein LOC108569343</fullName>
    </submittedName>
</protein>
<evidence type="ECO:0000313" key="2">
    <source>
        <dbReference type="Proteomes" id="UP000695000"/>
    </source>
</evidence>